<evidence type="ECO:0000313" key="3">
    <source>
        <dbReference type="Proteomes" id="UP001017257"/>
    </source>
</evidence>
<dbReference type="RefSeq" id="WP_173946646.1">
    <property type="nucleotide sequence ID" value="NZ_CP102845.1"/>
</dbReference>
<feature type="signal peptide" evidence="1">
    <location>
        <begin position="1"/>
        <end position="21"/>
    </location>
</feature>
<dbReference type="PROSITE" id="PS51257">
    <property type="entry name" value="PROKAR_LIPOPROTEIN"/>
    <property type="match status" value="1"/>
</dbReference>
<dbReference type="Proteomes" id="UP001017257">
    <property type="component" value="Chromosome"/>
</dbReference>
<evidence type="ECO:0008006" key="4">
    <source>
        <dbReference type="Google" id="ProtNLM"/>
    </source>
</evidence>
<evidence type="ECO:0000313" key="2">
    <source>
        <dbReference type="EMBL" id="UVF19449.1"/>
    </source>
</evidence>
<keyword evidence="3" id="KW-1185">Reference proteome</keyword>
<name>A0ABY5RU14_9HYPH</name>
<feature type="chain" id="PRO_5046447200" description="Surface antigen domain-containing protein" evidence="1">
    <location>
        <begin position="22"/>
        <end position="251"/>
    </location>
</feature>
<gene>
    <name evidence="2" type="ORF">HPT29_024000</name>
</gene>
<dbReference type="EMBL" id="CP102845">
    <property type="protein sequence ID" value="UVF19449.1"/>
    <property type="molecule type" value="Genomic_DNA"/>
</dbReference>
<protein>
    <recommendedName>
        <fullName evidence="4">Surface antigen domain-containing protein</fullName>
    </recommendedName>
</protein>
<keyword evidence="1" id="KW-0732">Signal</keyword>
<reference evidence="2" key="1">
    <citation type="submission" date="2022-08" db="EMBL/GenBank/DDBJ databases">
        <title>Microvirga terrae sp. nov., isolated from soil.</title>
        <authorList>
            <person name="Kim K.H."/>
            <person name="Seo Y.L."/>
            <person name="Kim J.M."/>
            <person name="Lee J.K."/>
            <person name="Han D.M."/>
            <person name="Jeon C.O."/>
        </authorList>
    </citation>
    <scope>NUCLEOTIDE SEQUENCE</scope>
    <source>
        <strain evidence="2">R24</strain>
    </source>
</reference>
<sequence>MIRVFTGAGALAMILTLTACNQTGAGSAALDAATGLDPTGLSGTAVSLVQSAQPERDPDPQSIDFSRFASRLSDVAAGNTARPSYLGELDRQSNLAMARHAAGMASTVASVAIGGAMTGGVGLAAAAPSLAMQAAAAGMTSSQLAAARGQASASIAQAEAQRAAAQLVSDADRPAEAQAVLSILNGAGAANATWQNPATGASGRVSLKPVNRKAFGELDCRLIRRELRSGGAMRTGEMLACRSNGEWYDLS</sequence>
<accession>A0ABY5RU14</accession>
<proteinExistence type="predicted"/>
<organism evidence="2 3">
    <name type="scientific">Microvirga terrae</name>
    <dbReference type="NCBI Taxonomy" id="2740529"/>
    <lineage>
        <taxon>Bacteria</taxon>
        <taxon>Pseudomonadati</taxon>
        <taxon>Pseudomonadota</taxon>
        <taxon>Alphaproteobacteria</taxon>
        <taxon>Hyphomicrobiales</taxon>
        <taxon>Methylobacteriaceae</taxon>
        <taxon>Microvirga</taxon>
    </lineage>
</organism>
<evidence type="ECO:0000256" key="1">
    <source>
        <dbReference type="SAM" id="SignalP"/>
    </source>
</evidence>